<sequence>MDRSVLVIPLTGKIDSVNAAAVGQDVARLRAAQEHRALVFDAKELSYISSAGLRVLMQAIKEEKVQKHEPVSMVEVSREVYDILDMTGFTEFMKVEKVFREISLEGSELIAQGFFGKVYRLDEETIVKVYGEGADSIPLIKREQSRARKAFVKGLPTAISYDIVRVGEQYGAVFELLQARSFNDWAQDYEKQPDKMEELLQLYVDCLKQVHATELDRGELPLARDIMLENLGSLQECLSAESISRIKSLLQALPDDFHVVHGDFQMKNVLLCDGEPMLIDMESLCTGQPLFDLQGLYVTYKAFPEDEPGNAMNFLGIQDGTAAHIWQRIMELYFGTEDKTVLGRMEDKIRVAAAVRFLYLLTVTGLKHHDLTPRRIQHTREQLAELLSRVDSLELK</sequence>
<gene>
    <name evidence="4" type="ORF">SAMN05216366_1373</name>
</gene>
<name>A0A1H0UQV3_SELRU</name>
<accession>A0A1H0UQV3</accession>
<dbReference type="Gene3D" id="3.90.1200.10">
    <property type="match status" value="1"/>
</dbReference>
<evidence type="ECO:0000256" key="2">
    <source>
        <dbReference type="RuleBase" id="RU003749"/>
    </source>
</evidence>
<dbReference type="SUPFAM" id="SSF56112">
    <property type="entry name" value="Protein kinase-like (PK-like)"/>
    <property type="match status" value="1"/>
</dbReference>
<protein>
    <recommendedName>
        <fullName evidence="2">Anti-sigma factor antagonist</fullName>
    </recommendedName>
</protein>
<evidence type="ECO:0000313" key="4">
    <source>
        <dbReference type="EMBL" id="SDP68597.1"/>
    </source>
</evidence>
<reference evidence="4 5" key="1">
    <citation type="submission" date="2016-10" db="EMBL/GenBank/DDBJ databases">
        <authorList>
            <person name="de Groot N.N."/>
        </authorList>
    </citation>
    <scope>NUCLEOTIDE SEQUENCE [LARGE SCALE GENOMIC DNA]</scope>
    <source>
        <strain evidence="4 5">S137</strain>
    </source>
</reference>
<dbReference type="EMBL" id="FNJQ01000037">
    <property type="protein sequence ID" value="SDP68597.1"/>
    <property type="molecule type" value="Genomic_DNA"/>
</dbReference>
<dbReference type="PANTHER" id="PTHR33495:SF14">
    <property type="entry name" value="ANTI-SIGMA FACTOR ANTAGONIST"/>
    <property type="match status" value="1"/>
</dbReference>
<organism evidence="4 5">
    <name type="scientific">Selenomonas ruminantium</name>
    <dbReference type="NCBI Taxonomy" id="971"/>
    <lineage>
        <taxon>Bacteria</taxon>
        <taxon>Bacillati</taxon>
        <taxon>Bacillota</taxon>
        <taxon>Negativicutes</taxon>
        <taxon>Selenomonadales</taxon>
        <taxon>Selenomonadaceae</taxon>
        <taxon>Selenomonas</taxon>
    </lineage>
</organism>
<proteinExistence type="inferred from homology"/>
<dbReference type="CDD" id="cd07043">
    <property type="entry name" value="STAS_anti-anti-sigma_factors"/>
    <property type="match status" value="1"/>
</dbReference>
<feature type="domain" description="STAS" evidence="3">
    <location>
        <begin position="1"/>
        <end position="109"/>
    </location>
</feature>
<dbReference type="AlphaFoldDB" id="A0A1H0UQV3"/>
<dbReference type="Gene3D" id="3.30.750.24">
    <property type="entry name" value="STAS domain"/>
    <property type="match status" value="1"/>
</dbReference>
<dbReference type="RefSeq" id="WP_074573304.1">
    <property type="nucleotide sequence ID" value="NZ_FNJQ01000037.1"/>
</dbReference>
<dbReference type="Pfam" id="PF01636">
    <property type="entry name" value="APH"/>
    <property type="match status" value="1"/>
</dbReference>
<dbReference type="GO" id="GO:0043856">
    <property type="term" value="F:anti-sigma factor antagonist activity"/>
    <property type="evidence" value="ECO:0007669"/>
    <property type="project" value="InterPro"/>
</dbReference>
<comment type="similarity">
    <text evidence="1 2">Belongs to the anti-sigma-factor antagonist family.</text>
</comment>
<dbReference type="InterPro" id="IPR036513">
    <property type="entry name" value="STAS_dom_sf"/>
</dbReference>
<dbReference type="Proteomes" id="UP000182412">
    <property type="component" value="Unassembled WGS sequence"/>
</dbReference>
<dbReference type="PROSITE" id="PS50801">
    <property type="entry name" value="STAS"/>
    <property type="match status" value="1"/>
</dbReference>
<dbReference type="InterPro" id="IPR002575">
    <property type="entry name" value="Aminoglycoside_PTrfase"/>
</dbReference>
<dbReference type="InterPro" id="IPR003658">
    <property type="entry name" value="Anti-sigma_ant"/>
</dbReference>
<dbReference type="InterPro" id="IPR002645">
    <property type="entry name" value="STAS_dom"/>
</dbReference>
<dbReference type="PANTHER" id="PTHR33495">
    <property type="entry name" value="ANTI-SIGMA FACTOR ANTAGONIST TM_1081-RELATED-RELATED"/>
    <property type="match status" value="1"/>
</dbReference>
<evidence type="ECO:0000259" key="3">
    <source>
        <dbReference type="PROSITE" id="PS50801"/>
    </source>
</evidence>
<evidence type="ECO:0000256" key="1">
    <source>
        <dbReference type="ARBA" id="ARBA00009013"/>
    </source>
</evidence>
<evidence type="ECO:0000313" key="5">
    <source>
        <dbReference type="Proteomes" id="UP000182412"/>
    </source>
</evidence>
<dbReference type="SUPFAM" id="SSF52091">
    <property type="entry name" value="SpoIIaa-like"/>
    <property type="match status" value="1"/>
</dbReference>
<dbReference type="InterPro" id="IPR011009">
    <property type="entry name" value="Kinase-like_dom_sf"/>
</dbReference>
<dbReference type="Pfam" id="PF01740">
    <property type="entry name" value="STAS"/>
    <property type="match status" value="1"/>
</dbReference>
<dbReference type="NCBIfam" id="TIGR00377">
    <property type="entry name" value="ant_ant_sig"/>
    <property type="match status" value="1"/>
</dbReference>
<dbReference type="OrthoDB" id="9794628at2"/>